<proteinExistence type="predicted"/>
<name>E3IWY4_PSEI1</name>
<feature type="domain" description="C2H2-type" evidence="2">
    <location>
        <begin position="4"/>
        <end position="36"/>
    </location>
</feature>
<dbReference type="HOGENOM" id="CLU_2287420_0_0_11"/>
<reference evidence="3 4" key="1">
    <citation type="submission" date="2010-10" db="EMBL/GenBank/DDBJ databases">
        <title>Complete sequence of Frankia sp. EuI1c.</title>
        <authorList>
            <consortium name="US DOE Joint Genome Institute"/>
            <person name="Lucas S."/>
            <person name="Copeland A."/>
            <person name="Lapidus A."/>
            <person name="Cheng J.-F."/>
            <person name="Bruce D."/>
            <person name="Goodwin L."/>
            <person name="Pitluck S."/>
            <person name="Chertkov O."/>
            <person name="Detter J.C."/>
            <person name="Han C."/>
            <person name="Tapia R."/>
            <person name="Land M."/>
            <person name="Hauser L."/>
            <person name="Jeffries C."/>
            <person name="Kyrpides N."/>
            <person name="Ivanova N."/>
            <person name="Mikhailova N."/>
            <person name="Beauchemin N."/>
            <person name="Sen A."/>
            <person name="Sur S.A."/>
            <person name="Gtari M."/>
            <person name="Wall L."/>
            <person name="Tisa L."/>
            <person name="Woyke T."/>
        </authorList>
    </citation>
    <scope>NUCLEOTIDE SEQUENCE [LARGE SCALE GENOMIC DNA]</scope>
    <source>
        <strain evidence="4">DSM 45817 / CECT 9037 / EuI1c</strain>
    </source>
</reference>
<feature type="compositionally biased region" description="Low complexity" evidence="1">
    <location>
        <begin position="73"/>
        <end position="92"/>
    </location>
</feature>
<feature type="region of interest" description="Disordered" evidence="1">
    <location>
        <begin position="73"/>
        <end position="101"/>
    </location>
</feature>
<keyword evidence="4" id="KW-1185">Reference proteome</keyword>
<sequence length="101" mass="10848">MIVYRCPRADLGCDGDFASSSDLDNHLRWQHGYRRSSRYAAAFRPAQLPPVGGKAAVAALEARRAARARRAAAGARGFRPAATTGATRAAAGRLRRLARRG</sequence>
<dbReference type="PROSITE" id="PS50157">
    <property type="entry name" value="ZINC_FINGER_C2H2_2"/>
    <property type="match status" value="1"/>
</dbReference>
<dbReference type="OrthoDB" id="3215655at2"/>
<organism evidence="3 4">
    <name type="scientific">Pseudofrankia inefficax (strain DSM 45817 / CECT 9037 / DDB 130130 / EuI1c)</name>
    <name type="common">Frankia inefficax</name>
    <dbReference type="NCBI Taxonomy" id="298654"/>
    <lineage>
        <taxon>Bacteria</taxon>
        <taxon>Bacillati</taxon>
        <taxon>Actinomycetota</taxon>
        <taxon>Actinomycetes</taxon>
        <taxon>Frankiales</taxon>
        <taxon>Frankiaceae</taxon>
        <taxon>Pseudofrankia</taxon>
    </lineage>
</organism>
<gene>
    <name evidence="3" type="ordered locus">FraEuI1c_4615</name>
</gene>
<protein>
    <recommendedName>
        <fullName evidence="2">C2H2-type domain-containing protein</fullName>
    </recommendedName>
</protein>
<dbReference type="InterPro" id="IPR013087">
    <property type="entry name" value="Znf_C2H2_type"/>
</dbReference>
<dbReference type="EMBL" id="CP002299">
    <property type="protein sequence ID" value="ADP82608.1"/>
    <property type="molecule type" value="Genomic_DNA"/>
</dbReference>
<dbReference type="KEGG" id="fri:FraEuI1c_4615"/>
<evidence type="ECO:0000256" key="1">
    <source>
        <dbReference type="SAM" id="MobiDB-lite"/>
    </source>
</evidence>
<dbReference type="RefSeq" id="WP_013425726.1">
    <property type="nucleotide sequence ID" value="NC_014666.1"/>
</dbReference>
<evidence type="ECO:0000259" key="2">
    <source>
        <dbReference type="PROSITE" id="PS50157"/>
    </source>
</evidence>
<accession>E3IWY4</accession>
<dbReference type="InParanoid" id="E3IWY4"/>
<dbReference type="Proteomes" id="UP000002484">
    <property type="component" value="Chromosome"/>
</dbReference>
<dbReference type="AlphaFoldDB" id="E3IWY4"/>
<evidence type="ECO:0000313" key="4">
    <source>
        <dbReference type="Proteomes" id="UP000002484"/>
    </source>
</evidence>
<dbReference type="STRING" id="298654.FraEuI1c_4615"/>
<evidence type="ECO:0000313" key="3">
    <source>
        <dbReference type="EMBL" id="ADP82608.1"/>
    </source>
</evidence>